<feature type="repeat" description="Filamin" evidence="7">
    <location>
        <begin position="1727"/>
        <end position="1826"/>
    </location>
</feature>
<comment type="caution">
    <text evidence="12">The sequence shown here is derived from an EMBL/GenBank/DDBJ whole genome shotgun (WGS) entry which is preliminary data.</text>
</comment>
<feature type="repeat" description="Filamin" evidence="7">
    <location>
        <begin position="977"/>
        <end position="1069"/>
    </location>
</feature>
<feature type="repeat" description="Filamin" evidence="7">
    <location>
        <begin position="2117"/>
        <end position="2210"/>
    </location>
</feature>
<comment type="subcellular location">
    <subcellularLocation>
        <location evidence="1">Cytoplasm</location>
        <location evidence="1">Cytoskeleton</location>
    </subcellularLocation>
</comment>
<keyword evidence="6" id="KW-0206">Cytoskeleton</keyword>
<dbReference type="PANTHER" id="PTHR38537">
    <property type="entry name" value="JITTERBUG, ISOFORM N"/>
    <property type="match status" value="1"/>
</dbReference>
<evidence type="ECO:0000256" key="3">
    <source>
        <dbReference type="ARBA" id="ARBA00022490"/>
    </source>
</evidence>
<dbReference type="FunFam" id="2.60.40.10:FF:000092">
    <property type="entry name" value="Filamin-B isoform B"/>
    <property type="match status" value="1"/>
</dbReference>
<name>A0A815HF77_9BILA</name>
<feature type="repeat" description="Filamin" evidence="7">
    <location>
        <begin position="1643"/>
        <end position="1735"/>
    </location>
</feature>
<evidence type="ECO:0000313" key="12">
    <source>
        <dbReference type="EMBL" id="CAF1353323.1"/>
    </source>
</evidence>
<evidence type="ECO:0000256" key="8">
    <source>
        <dbReference type="SAM" id="MobiDB-lite"/>
    </source>
</evidence>
<organism evidence="12 13">
    <name type="scientific">Adineta steineri</name>
    <dbReference type="NCBI Taxonomy" id="433720"/>
    <lineage>
        <taxon>Eukaryota</taxon>
        <taxon>Metazoa</taxon>
        <taxon>Spiralia</taxon>
        <taxon>Gnathifera</taxon>
        <taxon>Rotifera</taxon>
        <taxon>Eurotatoria</taxon>
        <taxon>Bdelloidea</taxon>
        <taxon>Adinetida</taxon>
        <taxon>Adinetidae</taxon>
        <taxon>Adineta</taxon>
    </lineage>
</organism>
<dbReference type="InterPro" id="IPR036872">
    <property type="entry name" value="CH_dom_sf"/>
</dbReference>
<dbReference type="Proteomes" id="UP000663877">
    <property type="component" value="Unassembled WGS sequence"/>
</dbReference>
<dbReference type="Pfam" id="PF00630">
    <property type="entry name" value="Filamin"/>
    <property type="match status" value="22"/>
</dbReference>
<feature type="repeat" description="Filamin" evidence="7">
    <location>
        <begin position="2023"/>
        <end position="2115"/>
    </location>
</feature>
<dbReference type="InterPro" id="IPR044801">
    <property type="entry name" value="Filamin"/>
</dbReference>
<feature type="compositionally biased region" description="Gly residues" evidence="8">
    <location>
        <begin position="12"/>
        <end position="22"/>
    </location>
</feature>
<dbReference type="PROSITE" id="PS50194">
    <property type="entry name" value="FILAMIN_REPEAT"/>
    <property type="match status" value="22"/>
</dbReference>
<dbReference type="PROSITE" id="PS00019">
    <property type="entry name" value="ACTININ_1"/>
    <property type="match status" value="1"/>
</dbReference>
<evidence type="ECO:0000313" key="10">
    <source>
        <dbReference type="EMBL" id="CAF0909626.1"/>
    </source>
</evidence>
<dbReference type="InterPro" id="IPR001589">
    <property type="entry name" value="Actinin_actin-bd_CS"/>
</dbReference>
<dbReference type="EMBL" id="CAJNOM010000318">
    <property type="protein sequence ID" value="CAF1352358.1"/>
    <property type="molecule type" value="Genomic_DNA"/>
</dbReference>
<dbReference type="Gene3D" id="1.10.418.10">
    <property type="entry name" value="Calponin-like domain"/>
    <property type="match status" value="2"/>
</dbReference>
<feature type="repeat" description="Filamin" evidence="7">
    <location>
        <begin position="500"/>
        <end position="596"/>
    </location>
</feature>
<dbReference type="InterPro" id="IPR014756">
    <property type="entry name" value="Ig_E-set"/>
</dbReference>
<feature type="repeat" description="Filamin" evidence="7">
    <location>
        <begin position="1829"/>
        <end position="1921"/>
    </location>
</feature>
<sequence length="2457" mass="265770">MSTTYNQSANGYSGGGGGGGPGHTENPQQNEQSESIEEDEFGRTEEEFQEDMQRELADDAPWKRIQQNTFTRWANEHLKLLNRNLNDLQLELGDGLNLIALIEVLSQKKVPRYNKRPNFRSQKLENVSVVLDFLENTERIRLVNIDASHIVDGKLKLILGLIWTLILHYSISLPMWEFEQPDGPGTGKDVTPKQKLMNWVQEKLPPELPVTNFTSDWNDGRAIGALVDACAPGLYPDWADRDPKNALENAKEAMDLAERWLGVPQLVEPHEMINPKVDEQSMMTYLSQYPSAKLKPGAPIRPKTNSARVRCYGKGIEPTGNHVDAPAKFHVETFAAGKGNVEVIVLNPKGQKEKCEVEFRDDKNQTYDCTYYPTMEGQYKVIVKFAGQEVPKSPFSPFIQGKSGDASQCRASGPGLEPNGVMVDKPTWFEIDATNAGNGLAEVILADPQGRQDVVPVSVKQTAPGKFRCEYVPREPGLHSVNVFFAGRPIPNSPYGVNVSPSSDAKKCRAFGRGLQPKGVRTGDVAEFRVVTKDAGEGVMKATVAGPDGSEVPCRATKVNNTTYECGYVPNRVGPHTVNITYGGAHIPKSPFPVAVAPYKDSRIRAFGPGLEGGIVGFPADFVVETNGETGSLGFSIEGPSQARIECNDNGDGSANVRYWPTIPGEYAVHILCNDEDIPHSPFMAWVESPGNFDSNKVKAYGPGLEPAGQIIGKPTEFTIDTHNAGDATLRVQAIDQEYQPVDVHVRNNGNGTHTCRYTPTNANRHCILIDYGGVAIPNSPFRVWPSEPSNPSKVRVFGPGVERGIKMNTPTHFTVDCKEAGPGDISIALTDTKNQDVPFTIDDKQDGTFEIAYTPKSPGVHCISVLFGENEIPISPLKVNVEPAVDVSKIRVEGLETMPIVGQPAQVTLNTLAAGTLPANLIHARIVGPKGNTEEAIVTPAPQGYNLRFNVPEPGIYTIEPDVCTIPLRPVQITAIEPIDPSKVHAFGPGLSQGTVNKPADFVVDTRGAGNGQLGVTVEGPSESKIDYQDNNDGSCRVTYHPTVAGNYNINILYEGKHIADSPFHAAVRADLDTRTIRCYGPGIDTNEVFLESPTEFTVDAKSVTSTGSGRVECLLTSPGGRVVRCPIKNMNNGTYLVQYAPYEPGMHQLEVTYENIPVPGSPFRVNAISGSDSTRVRAYGPGLETATTNEPVTFTIETKGAGQGSLGLAIEGPSEAKMVCKDNQDGTCVMEYLPTKAGQYDIAIKFAEQHIPGSPFHVNVRDRLDANHVNVKMSSTMRANALQEIVIDGQTAGPGNPSIDITDSHGRRKPASIRPRGEGVYVAEFTPQTEGPHRIDINWSDQPVRQSPFNVQVLPNFEPHKVIVDGPGTRNGIPASLETHFRIDTRDAGVEHPEVSIKNPEGVLVSSKIIDNKDGTYKVTYKPNDVGRYIINVNYGGIPVNNSPFNVKVEPTGDPTKCQISGSGISPNVQVGEEYTITVDTHEAGPGAVTGRIRSTVGNDLDIDIVDNEDGTFNLFYIPHNPGNYVVKIRFGGQDIPGGDFVVTAGDTTTSKYTRTQSTESVTSSQYRPVDFRLPVGGSGQFSDITALIRTPNGKFHTPNIDDNQDGTVSIKYQPSEIGLHELDVFYQGQPIAGSPFKFHVDKVQTGYVTAYGPGLSHGVCNEPCNFRIVTKDAGSGGLSVAVEGSSKAEIQCKDNKDGTCDVTYWPTAPGEYTITVKFADKHIVGSPFTAKVTGVPPSVEKHKRSQVMVGSQSEISLRVTELDIHDLNATIRSPSGIEEACLLKKLPNGSLGISFIPRETGDHLVNVYRDGKHIKNSPFRIHVGSSEIGDATKVKVFGRGLQEGYANQTNDFTVVTRDAGYGGLSLSIEGPSKADIECHDNEDGSCLVTYKPTEPGVYIVNVKFADKHVPGSPFTVNVGGHGSNRLRESITRERRAADITHIGSQCELSLKIPGTLSYDMNACVTSPSGRLENCEIVDLGDCNYSIKFIPKEMGVHTVSVKHKDIHIPGSPFEFTVGPLQGGGGSHKVRASGSGLVRGEVNTTNEFNIYTREAGAGGLAIAVEGPAKAEIDFFDRKDGSCGVSYVCPEAGDYQISIKFNDQHIPESPFNVSIVPPFGDAKKLTIHSLKTKGLEINRQYTFTVNVNGARGRVDARVTAPSGAEESCVVQEMGNDHYAIQFIPRENGIHWIHVRFNGRDIPDSPFRVVVGQANADPGRVFASGTGLYQGDTGQACEFLIDTTNAGAGALAVTVDGPSKVQLDCKEVAEGYRVTFTPTAPGDYLISIKFAGTNIAGSPFKCTVGGTGLNTIRGSGGNGGLNTITSSSSSFVQRSQGNVTSQTRYDAVEKTTSFSSSSKQNNYAAVDASRVRAQGEGLSRAYRNEKAAFTVDTRDGGNAMLMVGVFGPKSPCEEVFIKHIGNNQYNVQYTVREKGEYMLIVKWGDQHIPGSPWHIEVV</sequence>
<feature type="repeat" description="Filamin" evidence="7">
    <location>
        <begin position="1452"/>
        <end position="1547"/>
    </location>
</feature>
<dbReference type="PROSITE" id="PS50021">
    <property type="entry name" value="CH"/>
    <property type="match status" value="2"/>
</dbReference>
<keyword evidence="13" id="KW-1185">Reference proteome</keyword>
<feature type="repeat" description="Filamin" evidence="7">
    <location>
        <begin position="883"/>
        <end position="961"/>
    </location>
</feature>
<proteinExistence type="inferred from homology"/>
<dbReference type="PANTHER" id="PTHR38537:SF8">
    <property type="entry name" value="FILAMIN-A"/>
    <property type="match status" value="1"/>
</dbReference>
<feature type="repeat" description="Filamin" evidence="7">
    <location>
        <begin position="787"/>
        <end position="882"/>
    </location>
</feature>
<dbReference type="EMBL" id="CAJNOM010000319">
    <property type="protein sequence ID" value="CAF1353323.1"/>
    <property type="molecule type" value="Genomic_DNA"/>
</dbReference>
<feature type="repeat" description="Filamin" evidence="7">
    <location>
        <begin position="1356"/>
        <end position="1451"/>
    </location>
</feature>
<feature type="repeat" description="Filamin" evidence="7">
    <location>
        <begin position="1570"/>
        <end position="1643"/>
    </location>
</feature>
<comment type="similarity">
    <text evidence="2">Belongs to the filamin family.</text>
</comment>
<feature type="repeat" description="Filamin" evidence="7">
    <location>
        <begin position="2362"/>
        <end position="2456"/>
    </location>
</feature>
<dbReference type="Gene3D" id="2.60.40.10">
    <property type="entry name" value="Immunoglobulins"/>
    <property type="match status" value="22"/>
</dbReference>
<dbReference type="OrthoDB" id="5334309at2759"/>
<dbReference type="InterPro" id="IPR001298">
    <property type="entry name" value="Filamin/ABP280_rpt"/>
</dbReference>
<dbReference type="SMART" id="SM00557">
    <property type="entry name" value="IG_FLMN"/>
    <property type="match status" value="22"/>
</dbReference>
<feature type="repeat" description="Filamin" evidence="7">
    <location>
        <begin position="1275"/>
        <end position="1355"/>
    </location>
</feature>
<evidence type="ECO:0000313" key="13">
    <source>
        <dbReference type="Proteomes" id="UP000663832"/>
    </source>
</evidence>
<evidence type="ECO:0000256" key="1">
    <source>
        <dbReference type="ARBA" id="ARBA00004245"/>
    </source>
</evidence>
<feature type="domain" description="Calponin-homology (CH)" evidence="9">
    <location>
        <begin position="190"/>
        <end position="294"/>
    </location>
</feature>
<dbReference type="GO" id="GO:0030036">
    <property type="term" value="P:actin cytoskeleton organization"/>
    <property type="evidence" value="ECO:0007669"/>
    <property type="project" value="InterPro"/>
</dbReference>
<dbReference type="FunFam" id="1.10.418.10:FF:000006">
    <property type="entry name" value="Filamin-B isoform A"/>
    <property type="match status" value="1"/>
</dbReference>
<evidence type="ECO:0000256" key="5">
    <source>
        <dbReference type="ARBA" id="ARBA00023203"/>
    </source>
</evidence>
<evidence type="ECO:0000259" key="9">
    <source>
        <dbReference type="PROSITE" id="PS50021"/>
    </source>
</evidence>
<evidence type="ECO:0000256" key="7">
    <source>
        <dbReference type="PROSITE-ProRule" id="PRU00087"/>
    </source>
</evidence>
<feature type="compositionally biased region" description="Polar residues" evidence="8">
    <location>
        <begin position="1"/>
        <end position="10"/>
    </location>
</feature>
<dbReference type="InterPro" id="IPR013783">
    <property type="entry name" value="Ig-like_fold"/>
</dbReference>
<dbReference type="FunFam" id="2.60.40.10:FF:000007">
    <property type="entry name" value="Filamin-B isoform C"/>
    <property type="match status" value="2"/>
</dbReference>
<evidence type="ECO:0000256" key="4">
    <source>
        <dbReference type="ARBA" id="ARBA00022737"/>
    </source>
</evidence>
<dbReference type="GO" id="GO:0051015">
    <property type="term" value="F:actin filament binding"/>
    <property type="evidence" value="ECO:0007669"/>
    <property type="project" value="InterPro"/>
</dbReference>
<dbReference type="SMART" id="SM00033">
    <property type="entry name" value="CH"/>
    <property type="match status" value="2"/>
</dbReference>
<dbReference type="SUPFAM" id="SSF47576">
    <property type="entry name" value="Calponin-homology domain, CH-domain"/>
    <property type="match status" value="1"/>
</dbReference>
<dbReference type="InterPro" id="IPR017868">
    <property type="entry name" value="Filamin/ABP280_repeat-like"/>
</dbReference>
<dbReference type="GO" id="GO:0005856">
    <property type="term" value="C:cytoskeleton"/>
    <property type="evidence" value="ECO:0007669"/>
    <property type="project" value="UniProtKB-SubCell"/>
</dbReference>
<evidence type="ECO:0000256" key="2">
    <source>
        <dbReference type="ARBA" id="ARBA00009238"/>
    </source>
</evidence>
<feature type="domain" description="Calponin-homology (CH)" evidence="9">
    <location>
        <begin position="64"/>
        <end position="170"/>
    </location>
</feature>
<feature type="repeat" description="Filamin" evidence="7">
    <location>
        <begin position="1170"/>
        <end position="1262"/>
    </location>
</feature>
<feature type="repeat" description="Filamin" evidence="7">
    <location>
        <begin position="1070"/>
        <end position="1169"/>
    </location>
</feature>
<dbReference type="FunFam" id="2.60.40.10:FF:000140">
    <property type="entry name" value="FiLamiN (Actin binding protein) homolog"/>
    <property type="match status" value="4"/>
</dbReference>
<protein>
    <recommendedName>
        <fullName evidence="9">Calponin-homology (CH) domain-containing protein</fullName>
    </recommendedName>
</protein>
<keyword evidence="3" id="KW-0963">Cytoplasm</keyword>
<reference evidence="12" key="1">
    <citation type="submission" date="2021-02" db="EMBL/GenBank/DDBJ databases">
        <authorList>
            <person name="Nowell W R."/>
        </authorList>
    </citation>
    <scope>NUCLEOTIDE SEQUENCE</scope>
</reference>
<dbReference type="EMBL" id="CAJNOI010000039">
    <property type="protein sequence ID" value="CAF0909626.1"/>
    <property type="molecule type" value="Genomic_DNA"/>
</dbReference>
<dbReference type="FunFam" id="2.60.40.10:FF:000096">
    <property type="entry name" value="filamin-C isoform X2"/>
    <property type="match status" value="1"/>
</dbReference>
<accession>A0A815HF77</accession>
<feature type="repeat" description="Filamin" evidence="7">
    <location>
        <begin position="2212"/>
        <end position="2303"/>
    </location>
</feature>
<feature type="repeat" description="Filamin" evidence="7">
    <location>
        <begin position="401"/>
        <end position="499"/>
    </location>
</feature>
<feature type="repeat" description="Filamin" evidence="7">
    <location>
        <begin position="690"/>
        <end position="786"/>
    </location>
</feature>
<feature type="region of interest" description="Disordered" evidence="8">
    <location>
        <begin position="1"/>
        <end position="49"/>
    </location>
</feature>
<dbReference type="InterPro" id="IPR001715">
    <property type="entry name" value="CH_dom"/>
</dbReference>
<feature type="region of interest" description="Disordered" evidence="8">
    <location>
        <begin position="1291"/>
        <end position="1315"/>
    </location>
</feature>
<feature type="repeat" description="Filamin" evidence="7">
    <location>
        <begin position="596"/>
        <end position="687"/>
    </location>
</feature>
<feature type="repeat" description="Filamin" evidence="7">
    <location>
        <begin position="1919"/>
        <end position="2019"/>
    </location>
</feature>
<keyword evidence="5" id="KW-0009">Actin-binding</keyword>
<evidence type="ECO:0000313" key="11">
    <source>
        <dbReference type="EMBL" id="CAF1352358.1"/>
    </source>
</evidence>
<dbReference type="Proteomes" id="UP000663832">
    <property type="component" value="Unassembled WGS sequence"/>
</dbReference>
<evidence type="ECO:0000256" key="6">
    <source>
        <dbReference type="ARBA" id="ARBA00023212"/>
    </source>
</evidence>
<keyword evidence="4" id="KW-0677">Repeat</keyword>
<gene>
    <name evidence="10" type="ORF">BJG266_LOCUS10927</name>
    <name evidence="11" type="ORF">QVE165_LOCUS34065</name>
    <name evidence="12" type="ORF">QVE165_LOCUS34117</name>
</gene>
<feature type="repeat" description="Filamin" evidence="7">
    <location>
        <begin position="301"/>
        <end position="399"/>
    </location>
</feature>
<dbReference type="FunFam" id="2.60.40.10:FF:000001">
    <property type="entry name" value="Filamin-C isoform b"/>
    <property type="match status" value="4"/>
</dbReference>
<dbReference type="CDD" id="cd21311">
    <property type="entry name" value="CH_dFLNA-like_rpt1"/>
    <property type="match status" value="1"/>
</dbReference>
<dbReference type="Pfam" id="PF00307">
    <property type="entry name" value="CH"/>
    <property type="match status" value="2"/>
</dbReference>
<dbReference type="SUPFAM" id="SSF81296">
    <property type="entry name" value="E set domains"/>
    <property type="match status" value="22"/>
</dbReference>